<feature type="chain" id="PRO_5038548712" evidence="5">
    <location>
        <begin position="19"/>
        <end position="535"/>
    </location>
</feature>
<evidence type="ECO:0000256" key="2">
    <source>
        <dbReference type="ARBA" id="ARBA00022448"/>
    </source>
</evidence>
<gene>
    <name evidence="7" type="ORF">I4J89_33315</name>
</gene>
<evidence type="ECO:0000256" key="5">
    <source>
        <dbReference type="SAM" id="SignalP"/>
    </source>
</evidence>
<feature type="signal peptide" evidence="5">
    <location>
        <begin position="1"/>
        <end position="18"/>
    </location>
</feature>
<dbReference type="GO" id="GO:1904680">
    <property type="term" value="F:peptide transmembrane transporter activity"/>
    <property type="evidence" value="ECO:0007669"/>
    <property type="project" value="TreeGrafter"/>
</dbReference>
<dbReference type="RefSeq" id="WP_196418120.1">
    <property type="nucleotide sequence ID" value="NZ_JADQTO010000020.1"/>
</dbReference>
<evidence type="ECO:0000313" key="7">
    <source>
        <dbReference type="EMBL" id="MBG0566338.1"/>
    </source>
</evidence>
<dbReference type="EMBL" id="JADQTO010000020">
    <property type="protein sequence ID" value="MBG0566338.1"/>
    <property type="molecule type" value="Genomic_DNA"/>
</dbReference>
<dbReference type="InterPro" id="IPR030678">
    <property type="entry name" value="Peptide/Ni-bd"/>
</dbReference>
<keyword evidence="3 5" id="KW-0732">Signal</keyword>
<dbReference type="Gene3D" id="3.10.105.10">
    <property type="entry name" value="Dipeptide-binding Protein, Domain 3"/>
    <property type="match status" value="1"/>
</dbReference>
<dbReference type="PANTHER" id="PTHR30290:SF9">
    <property type="entry name" value="OLIGOPEPTIDE-BINDING PROTEIN APPA"/>
    <property type="match status" value="1"/>
</dbReference>
<dbReference type="GO" id="GO:0015833">
    <property type="term" value="P:peptide transport"/>
    <property type="evidence" value="ECO:0007669"/>
    <property type="project" value="TreeGrafter"/>
</dbReference>
<dbReference type="AlphaFoldDB" id="A0A931G040"/>
<dbReference type="InterPro" id="IPR039424">
    <property type="entry name" value="SBP_5"/>
</dbReference>
<dbReference type="Pfam" id="PF00496">
    <property type="entry name" value="SBP_bac_5"/>
    <property type="match status" value="1"/>
</dbReference>
<evidence type="ECO:0000313" key="8">
    <source>
        <dbReference type="Proteomes" id="UP000598146"/>
    </source>
</evidence>
<name>A0A931G040_9ACTN</name>
<dbReference type="CDD" id="cd08492">
    <property type="entry name" value="PBP2_NikA_DppA_OppA_like_15"/>
    <property type="match status" value="1"/>
</dbReference>
<evidence type="ECO:0000256" key="3">
    <source>
        <dbReference type="ARBA" id="ARBA00022729"/>
    </source>
</evidence>
<protein>
    <submittedName>
        <fullName evidence="7">ABC transporter substrate-binding protein</fullName>
    </submittedName>
</protein>
<reference evidence="7" key="1">
    <citation type="submission" date="2020-11" db="EMBL/GenBank/DDBJ databases">
        <title>Isolation and identification of active actinomycetes.</title>
        <authorList>
            <person name="Sun X."/>
        </authorList>
    </citation>
    <scope>NUCLEOTIDE SEQUENCE</scope>
    <source>
        <strain evidence="7">NEAU-A11</strain>
    </source>
</reference>
<feature type="domain" description="Solute-binding protein family 5" evidence="6">
    <location>
        <begin position="86"/>
        <end position="435"/>
    </location>
</feature>
<dbReference type="PROSITE" id="PS51257">
    <property type="entry name" value="PROKAR_LIPOPROTEIN"/>
    <property type="match status" value="1"/>
</dbReference>
<keyword evidence="8" id="KW-1185">Reference proteome</keyword>
<dbReference type="PIRSF" id="PIRSF002741">
    <property type="entry name" value="MppA"/>
    <property type="match status" value="1"/>
</dbReference>
<sequence length="535" mass="56314">MRLGIRRPVRALAIPAVAALILAGCSAPSEPSGGSATPRPGGTLTLATDSDPGCLDPHQSPAAAALLTGRGVVDSLVAQDPGNGALVPWLAESWTVDPRATAYTFTLRTGVTFSDGSPVAPAAVKANFDRIADPATKSLLAAGMLAGYTGTTVSGDRTVVVRFSRPNAGFLQAASTAFLGLQAPASFAAGPQATCRTIVGSGPFTVAEYVPQQRIALARRAGYRWAPRFAAHQGDAFLEKVVVTIASDNGVRSGSLRSGQIDAAGAVAPRDAVALEREGFPVHRREQAGIAYSLFVNSVKEPWDDVALRRAVSRAIDTAQIVKTLYQDRYTRAGSVLTPTTPGYLATSTQPTATEAARMLDAAGWPVGADGIRSRAGKRLSLRWSYVSPAREQRDLLAQLVQQQLRAVGVEVLLDPAPVGDVIASQSRGDWEMSDISFLRADADVLRTVLQSSAGGRPPIIPDGTLADALAAGAATTEPAVREDSYHRAQQRIAEQALAIPVYNPTYLLAVNKAVRGIAFDAQGLPQFYDTWVDR</sequence>
<dbReference type="SUPFAM" id="SSF53850">
    <property type="entry name" value="Periplasmic binding protein-like II"/>
    <property type="match status" value="1"/>
</dbReference>
<evidence type="ECO:0000256" key="1">
    <source>
        <dbReference type="ARBA" id="ARBA00005695"/>
    </source>
</evidence>
<dbReference type="GO" id="GO:0043190">
    <property type="term" value="C:ATP-binding cassette (ABC) transporter complex"/>
    <property type="evidence" value="ECO:0007669"/>
    <property type="project" value="InterPro"/>
</dbReference>
<dbReference type="PANTHER" id="PTHR30290">
    <property type="entry name" value="PERIPLASMIC BINDING COMPONENT OF ABC TRANSPORTER"/>
    <property type="match status" value="1"/>
</dbReference>
<dbReference type="InterPro" id="IPR000914">
    <property type="entry name" value="SBP_5_dom"/>
</dbReference>
<keyword evidence="2" id="KW-0813">Transport</keyword>
<organism evidence="7 8">
    <name type="scientific">Actinoplanes aureus</name>
    <dbReference type="NCBI Taxonomy" id="2792083"/>
    <lineage>
        <taxon>Bacteria</taxon>
        <taxon>Bacillati</taxon>
        <taxon>Actinomycetota</taxon>
        <taxon>Actinomycetes</taxon>
        <taxon>Micromonosporales</taxon>
        <taxon>Micromonosporaceae</taxon>
        <taxon>Actinoplanes</taxon>
    </lineage>
</organism>
<comment type="caution">
    <text evidence="7">The sequence shown here is derived from an EMBL/GenBank/DDBJ whole genome shotgun (WGS) entry which is preliminary data.</text>
</comment>
<dbReference type="Gene3D" id="3.40.190.10">
    <property type="entry name" value="Periplasmic binding protein-like II"/>
    <property type="match status" value="1"/>
</dbReference>
<feature type="region of interest" description="Disordered" evidence="4">
    <location>
        <begin position="29"/>
        <end position="58"/>
    </location>
</feature>
<evidence type="ECO:0000256" key="4">
    <source>
        <dbReference type="SAM" id="MobiDB-lite"/>
    </source>
</evidence>
<dbReference type="Proteomes" id="UP000598146">
    <property type="component" value="Unassembled WGS sequence"/>
</dbReference>
<dbReference type="GO" id="GO:0042597">
    <property type="term" value="C:periplasmic space"/>
    <property type="evidence" value="ECO:0007669"/>
    <property type="project" value="UniProtKB-ARBA"/>
</dbReference>
<comment type="similarity">
    <text evidence="1">Belongs to the bacterial solute-binding protein 5 family.</text>
</comment>
<evidence type="ECO:0000259" key="6">
    <source>
        <dbReference type="Pfam" id="PF00496"/>
    </source>
</evidence>
<accession>A0A931G040</accession>
<proteinExistence type="inferred from homology"/>